<evidence type="ECO:0000313" key="1">
    <source>
        <dbReference type="EMBL" id="MDR6376097.1"/>
    </source>
</evidence>
<organism evidence="1 2">
    <name type="scientific">Paraburkholderia caledonica</name>
    <dbReference type="NCBI Taxonomy" id="134536"/>
    <lineage>
        <taxon>Bacteria</taxon>
        <taxon>Pseudomonadati</taxon>
        <taxon>Pseudomonadota</taxon>
        <taxon>Betaproteobacteria</taxon>
        <taxon>Burkholderiales</taxon>
        <taxon>Burkholderiaceae</taxon>
        <taxon>Paraburkholderia</taxon>
    </lineage>
</organism>
<reference evidence="1 2" key="1">
    <citation type="submission" date="2023-07" db="EMBL/GenBank/DDBJ databases">
        <title>Sorghum-associated microbial communities from plants grown in Nebraska, USA.</title>
        <authorList>
            <person name="Schachtman D."/>
        </authorList>
    </citation>
    <scope>NUCLEOTIDE SEQUENCE [LARGE SCALE GENOMIC DNA]</scope>
    <source>
        <strain evidence="1 2">DS1039</strain>
    </source>
</reference>
<proteinExistence type="predicted"/>
<gene>
    <name evidence="1" type="ORF">J2776_002797</name>
</gene>
<name>A0ABU1KYT0_9BURK</name>
<accession>A0ABU1KYT0</accession>
<dbReference type="EMBL" id="JAVDQN010000002">
    <property type="protein sequence ID" value="MDR6376097.1"/>
    <property type="molecule type" value="Genomic_DNA"/>
</dbReference>
<sequence length="253" mass="27849">MLPCLRVLTPQRQLYRVLAGLNNREIGNLTFMSNEAQFDTTFAAVAFGSISPNSEFKADSRLAKGLPGNLPVLSGILDVPDFETLTRAYGRGDSTVCLGFGNMQACSESGQMLSIMTIRLQLGGVLLYWLADMSDADVWRAVDAWRKRKQLPISVGHSKQMLYMVPDYAVGRMVLDSFRGEIRAEASPEFLDIVCGLASSGIVEAQATTDIPGVELQRVFVNVLMSARLRKFVNGRVMREKPIVVNQATTSLH</sequence>
<dbReference type="RefSeq" id="WP_310066521.1">
    <property type="nucleotide sequence ID" value="NZ_JAVDQN010000002.1"/>
</dbReference>
<protein>
    <submittedName>
        <fullName evidence="1">Uncharacterized protein</fullName>
    </submittedName>
</protein>
<keyword evidence="2" id="KW-1185">Reference proteome</keyword>
<comment type="caution">
    <text evidence="1">The sequence shown here is derived from an EMBL/GenBank/DDBJ whole genome shotgun (WGS) entry which is preliminary data.</text>
</comment>
<dbReference type="Proteomes" id="UP001185254">
    <property type="component" value="Unassembled WGS sequence"/>
</dbReference>
<evidence type="ECO:0000313" key="2">
    <source>
        <dbReference type="Proteomes" id="UP001185254"/>
    </source>
</evidence>